<gene>
    <name evidence="2" type="ORF">KEC57_13650</name>
</gene>
<dbReference type="PROSITE" id="PS51257">
    <property type="entry name" value="PROKAR_LIPOPROTEIN"/>
    <property type="match status" value="1"/>
</dbReference>
<protein>
    <recommendedName>
        <fullName evidence="4">DUF3558 domain-containing protein</fullName>
    </recommendedName>
</protein>
<sequence length="167" mass="16738">MRRRTPVAALTGAVLLLAGCAIAPQGAPGSVAGSASATPQYACPEQPGVELPPECAPYDPDAAMAQNDVYRERFEMDAADQAANADLAAAVATALQGLDRSALTEESVTSAITDAGVEGSVQLHGDARAYAFGAAVAGGCVFGQVDQTAVSVELGGFIRDGGCLPAQ</sequence>
<dbReference type="RefSeq" id="WP_229385190.1">
    <property type="nucleotide sequence ID" value="NZ_JAGTTN010000004.1"/>
</dbReference>
<evidence type="ECO:0000313" key="2">
    <source>
        <dbReference type="EMBL" id="MCC2033226.1"/>
    </source>
</evidence>
<organism evidence="2 3">
    <name type="scientific">Microbacterium allomyrinae</name>
    <dbReference type="NCBI Taxonomy" id="2830666"/>
    <lineage>
        <taxon>Bacteria</taxon>
        <taxon>Bacillati</taxon>
        <taxon>Actinomycetota</taxon>
        <taxon>Actinomycetes</taxon>
        <taxon>Micrococcales</taxon>
        <taxon>Microbacteriaceae</taxon>
        <taxon>Microbacterium</taxon>
    </lineage>
</organism>
<name>A0A9X1LWQ9_9MICO</name>
<accession>A0A9X1LWQ9</accession>
<feature type="chain" id="PRO_5040958848" description="DUF3558 domain-containing protein" evidence="1">
    <location>
        <begin position="24"/>
        <end position="167"/>
    </location>
</feature>
<keyword evidence="3" id="KW-1185">Reference proteome</keyword>
<keyword evidence="1" id="KW-0732">Signal</keyword>
<evidence type="ECO:0000313" key="3">
    <source>
        <dbReference type="Proteomes" id="UP001139354"/>
    </source>
</evidence>
<proteinExistence type="predicted"/>
<reference evidence="2" key="1">
    <citation type="submission" date="2021-04" db="EMBL/GenBank/DDBJ databases">
        <title>Microbacterium tenobrionis sp. nov. and Microbacterium allomyrinae sp. nov., isolated from larvae of Tenobrio molitor and Allomyrina dichotoma, respectively.</title>
        <authorList>
            <person name="Lee S.D."/>
        </authorList>
    </citation>
    <scope>NUCLEOTIDE SEQUENCE</scope>
    <source>
        <strain evidence="2">BWT-G7</strain>
    </source>
</reference>
<feature type="signal peptide" evidence="1">
    <location>
        <begin position="1"/>
        <end position="23"/>
    </location>
</feature>
<evidence type="ECO:0008006" key="4">
    <source>
        <dbReference type="Google" id="ProtNLM"/>
    </source>
</evidence>
<evidence type="ECO:0000256" key="1">
    <source>
        <dbReference type="SAM" id="SignalP"/>
    </source>
</evidence>
<dbReference type="EMBL" id="JAGTTN010000004">
    <property type="protein sequence ID" value="MCC2033226.1"/>
    <property type="molecule type" value="Genomic_DNA"/>
</dbReference>
<dbReference type="AlphaFoldDB" id="A0A9X1LWQ9"/>
<dbReference type="Proteomes" id="UP001139354">
    <property type="component" value="Unassembled WGS sequence"/>
</dbReference>
<comment type="caution">
    <text evidence="2">The sequence shown here is derived from an EMBL/GenBank/DDBJ whole genome shotgun (WGS) entry which is preliminary data.</text>
</comment>